<dbReference type="Proteomes" id="UP001199469">
    <property type="component" value="Unassembled WGS sequence"/>
</dbReference>
<gene>
    <name evidence="2" type="ORF">LQ327_02535</name>
</gene>
<reference evidence="2 3" key="1">
    <citation type="submission" date="2021-11" db="EMBL/GenBank/DDBJ databases">
        <title>Draft genome sequence of Actinomycetospora sp. SF1 isolated from the rhizosphere soil.</title>
        <authorList>
            <person name="Duangmal K."/>
            <person name="Chantavorakit T."/>
        </authorList>
    </citation>
    <scope>NUCLEOTIDE SEQUENCE [LARGE SCALE GENOMIC DNA]</scope>
    <source>
        <strain evidence="2 3">TBRC 5722</strain>
    </source>
</reference>
<dbReference type="Gene3D" id="2.60.120.200">
    <property type="match status" value="1"/>
</dbReference>
<protein>
    <submittedName>
        <fullName evidence="2">Polysaccharide lyase</fullName>
    </submittedName>
</protein>
<evidence type="ECO:0000313" key="3">
    <source>
        <dbReference type="Proteomes" id="UP001199469"/>
    </source>
</evidence>
<organism evidence="2 3">
    <name type="scientific">Actinomycetospora endophytica</name>
    <dbReference type="NCBI Taxonomy" id="2291215"/>
    <lineage>
        <taxon>Bacteria</taxon>
        <taxon>Bacillati</taxon>
        <taxon>Actinomycetota</taxon>
        <taxon>Actinomycetes</taxon>
        <taxon>Pseudonocardiales</taxon>
        <taxon>Pseudonocardiaceae</taxon>
        <taxon>Actinomycetospora</taxon>
    </lineage>
</organism>
<feature type="region of interest" description="Disordered" evidence="1">
    <location>
        <begin position="61"/>
        <end position="84"/>
    </location>
</feature>
<dbReference type="Pfam" id="PF14099">
    <property type="entry name" value="Polysacc_lyase"/>
    <property type="match status" value="1"/>
</dbReference>
<dbReference type="GO" id="GO:0016829">
    <property type="term" value="F:lyase activity"/>
    <property type="evidence" value="ECO:0007669"/>
    <property type="project" value="UniProtKB-KW"/>
</dbReference>
<evidence type="ECO:0000256" key="1">
    <source>
        <dbReference type="SAM" id="MobiDB-lite"/>
    </source>
</evidence>
<dbReference type="RefSeq" id="WP_230732923.1">
    <property type="nucleotide sequence ID" value="NZ_JAJNDB010000001.1"/>
</dbReference>
<evidence type="ECO:0000313" key="2">
    <source>
        <dbReference type="EMBL" id="MCD2192272.1"/>
    </source>
</evidence>
<dbReference type="InterPro" id="IPR025975">
    <property type="entry name" value="Polysacc_lyase"/>
</dbReference>
<feature type="region of interest" description="Disordered" evidence="1">
    <location>
        <begin position="28"/>
        <end position="48"/>
    </location>
</feature>
<name>A0ABS8P1Z5_9PSEU</name>
<dbReference type="PROSITE" id="PS51257">
    <property type="entry name" value="PROKAR_LIPOPROTEIN"/>
    <property type="match status" value="1"/>
</dbReference>
<keyword evidence="2" id="KW-0456">Lyase</keyword>
<keyword evidence="3" id="KW-1185">Reference proteome</keyword>
<proteinExistence type="predicted"/>
<accession>A0ABS8P1Z5</accession>
<sequence length="264" mass="27803">MVRSRTPRVLVAVLAVVAALLLGACSVRGGSSSGGSSSGPTGDGVLWRSGTDAATVLDTYRRTPWNTDDADDPKAVPSPDVPGRTAVAYTVPGGGTRSELEPAYRSFREGDENWFGFALYLPKDFPVGTSDWQVVAQWKNSGDGSPPLSIQVHGGRFVLEGGEAIGEHWQRDIGPAKAGARTDLVLRVHFSSDPGDGAVDVSMDGKQVVSDYHPKGGTLYPDESSYLKTGLYRSSDIGDDGTVYYDDVVIASDETAASNLASSS</sequence>
<dbReference type="EMBL" id="JAJNDB010000001">
    <property type="protein sequence ID" value="MCD2192272.1"/>
    <property type="molecule type" value="Genomic_DNA"/>
</dbReference>
<comment type="caution">
    <text evidence="2">The sequence shown here is derived from an EMBL/GenBank/DDBJ whole genome shotgun (WGS) entry which is preliminary data.</text>
</comment>